<feature type="domain" description="HNH nuclease" evidence="2">
    <location>
        <begin position="124"/>
        <end position="168"/>
    </location>
</feature>
<evidence type="ECO:0000313" key="4">
    <source>
        <dbReference type="Proteomes" id="UP000325606"/>
    </source>
</evidence>
<dbReference type="KEGG" id="nik:F5I99_07330"/>
<dbReference type="SUPFAM" id="SSF54060">
    <property type="entry name" value="His-Me finger endonucleases"/>
    <property type="match status" value="1"/>
</dbReference>
<dbReference type="Pfam" id="PF13392">
    <property type="entry name" value="HNH_3"/>
    <property type="match status" value="1"/>
</dbReference>
<gene>
    <name evidence="3" type="ORF">F5I99_07330</name>
</gene>
<name>A0A5J6LCU3_9GAMM</name>
<feature type="region of interest" description="Disordered" evidence="1">
    <location>
        <begin position="60"/>
        <end position="99"/>
    </location>
</feature>
<dbReference type="Gene3D" id="3.90.75.20">
    <property type="match status" value="1"/>
</dbReference>
<evidence type="ECO:0000259" key="2">
    <source>
        <dbReference type="Pfam" id="PF13392"/>
    </source>
</evidence>
<reference evidence="3 4" key="1">
    <citation type="submission" date="2019-09" db="EMBL/GenBank/DDBJ databases">
        <title>Nitrincola iocasae sp. nov., a bacterium isolated from the sediment collected at a cold seep field in South China Sea.</title>
        <authorList>
            <person name="Zhang H."/>
            <person name="Wang H."/>
            <person name="Li C."/>
        </authorList>
    </citation>
    <scope>NUCLEOTIDE SEQUENCE [LARGE SCALE GENOMIC DNA]</scope>
    <source>
        <strain evidence="3 4">KXZD1103</strain>
    </source>
</reference>
<evidence type="ECO:0000313" key="3">
    <source>
        <dbReference type="EMBL" id="QEW06330.1"/>
    </source>
</evidence>
<dbReference type="Proteomes" id="UP000325606">
    <property type="component" value="Chromosome"/>
</dbReference>
<organism evidence="3 4">
    <name type="scientific">Nitrincola iocasae</name>
    <dbReference type="NCBI Taxonomy" id="2614693"/>
    <lineage>
        <taxon>Bacteria</taxon>
        <taxon>Pseudomonadati</taxon>
        <taxon>Pseudomonadota</taxon>
        <taxon>Gammaproteobacteria</taxon>
        <taxon>Oceanospirillales</taxon>
        <taxon>Oceanospirillaceae</taxon>
        <taxon>Nitrincola</taxon>
    </lineage>
</organism>
<dbReference type="RefSeq" id="WP_151054565.1">
    <property type="nucleotide sequence ID" value="NZ_CP044222.1"/>
</dbReference>
<dbReference type="AlphaFoldDB" id="A0A5J6LCU3"/>
<sequence length="206" mass="23444">MTSKKRSKIELSEAQLTFLKWERETPRKELTEAFNKRFDTDLSADNIKAICLRHGWKTGRTGRFEQGHKPAANARPGGPNSTSFKKGHRPKNWQPIGTERITGDGYLQRKITDTGNTVDDYVEVHRLVWEENHGPIPSGHIVTFKDGDRLNCKDIENLMLITRSEHAVINRMGLSKVSPELKEPVLQLAQVKLKRTERSGKEVPHG</sequence>
<keyword evidence="4" id="KW-1185">Reference proteome</keyword>
<dbReference type="EMBL" id="CP044222">
    <property type="protein sequence ID" value="QEW06330.1"/>
    <property type="molecule type" value="Genomic_DNA"/>
</dbReference>
<evidence type="ECO:0000256" key="1">
    <source>
        <dbReference type="SAM" id="MobiDB-lite"/>
    </source>
</evidence>
<keyword evidence="3" id="KW-0378">Hydrolase</keyword>
<protein>
    <submittedName>
        <fullName evidence="3">HNH endonuclease</fullName>
    </submittedName>
</protein>
<accession>A0A5J6LCU3</accession>
<dbReference type="InterPro" id="IPR003615">
    <property type="entry name" value="HNH_nuc"/>
</dbReference>
<dbReference type="InterPro" id="IPR044925">
    <property type="entry name" value="His-Me_finger_sf"/>
</dbReference>
<keyword evidence="3" id="KW-0255">Endonuclease</keyword>
<dbReference type="GO" id="GO:0004519">
    <property type="term" value="F:endonuclease activity"/>
    <property type="evidence" value="ECO:0007669"/>
    <property type="project" value="UniProtKB-KW"/>
</dbReference>
<proteinExistence type="predicted"/>
<keyword evidence="3" id="KW-0540">Nuclease</keyword>